<evidence type="ECO:0000313" key="2">
    <source>
        <dbReference type="EMBL" id="ETX27742.1"/>
    </source>
</evidence>
<organism evidence="2 3">
    <name type="scientific">Roseivivax isoporae LMG 25204</name>
    <dbReference type="NCBI Taxonomy" id="1449351"/>
    <lineage>
        <taxon>Bacteria</taxon>
        <taxon>Pseudomonadati</taxon>
        <taxon>Pseudomonadota</taxon>
        <taxon>Alphaproteobacteria</taxon>
        <taxon>Rhodobacterales</taxon>
        <taxon>Roseobacteraceae</taxon>
        <taxon>Roseivivax</taxon>
    </lineage>
</organism>
<accession>X7F494</accession>
<dbReference type="Pfam" id="PF02830">
    <property type="entry name" value="V4R"/>
    <property type="match status" value="1"/>
</dbReference>
<dbReference type="PATRIC" id="fig|1449351.3.peg.3355"/>
<comment type="caution">
    <text evidence="2">The sequence shown here is derived from an EMBL/GenBank/DDBJ whole genome shotgun (WGS) entry which is preliminary data.</text>
</comment>
<dbReference type="PANTHER" id="PTHR35090">
    <property type="entry name" value="DNA-DIRECTED RNA POLYMERASE SUBUNIT I"/>
    <property type="match status" value="1"/>
</dbReference>
<dbReference type="GO" id="GO:0030494">
    <property type="term" value="P:bacteriochlorophyll biosynthetic process"/>
    <property type="evidence" value="ECO:0007669"/>
    <property type="project" value="InterPro"/>
</dbReference>
<dbReference type="AlphaFoldDB" id="X7F494"/>
<gene>
    <name evidence="2" type="ORF">RISW2_11470</name>
</gene>
<dbReference type="eggNOG" id="COG1719">
    <property type="taxonomic scope" value="Bacteria"/>
</dbReference>
<dbReference type="InterPro" id="IPR024096">
    <property type="entry name" value="NO_sig/Golgi_transp_ligand-bd"/>
</dbReference>
<dbReference type="Proteomes" id="UP000023430">
    <property type="component" value="Unassembled WGS sequence"/>
</dbReference>
<dbReference type="STRING" id="1449351.RISW2_11470"/>
<dbReference type="NCBIfam" id="TIGR02019">
    <property type="entry name" value="BchJ"/>
    <property type="match status" value="1"/>
</dbReference>
<dbReference type="SUPFAM" id="SSF111126">
    <property type="entry name" value="Ligand-binding domain in the NO signalling and Golgi transport"/>
    <property type="match status" value="1"/>
</dbReference>
<keyword evidence="3" id="KW-1185">Reference proteome</keyword>
<evidence type="ECO:0000313" key="3">
    <source>
        <dbReference type="Proteomes" id="UP000023430"/>
    </source>
</evidence>
<sequence>MSVTSTGLFWTPRSGGMMSATLVVPLHAVLETAVGSKRRDRIFETSGFRALPRQDTPVPEGKIARLHETIRGDVPSLAPEILDRAGRVAAEVVVSERITPETRLLLQNMPWSLAAWLVGRLARQNAWAFSGSGLFAIQTTSRFALFNNPLTRGAEASAPACHFHTAMFEHMFQRLVHRDFLCSEVTCCGAGHDSCTFCLSI</sequence>
<dbReference type="PANTHER" id="PTHR35090:SF1">
    <property type="entry name" value="SLR0144 PROTEIN"/>
    <property type="match status" value="1"/>
</dbReference>
<dbReference type="EMBL" id="JAME01000028">
    <property type="protein sequence ID" value="ETX27742.1"/>
    <property type="molecule type" value="Genomic_DNA"/>
</dbReference>
<dbReference type="InterPro" id="IPR010249">
    <property type="entry name" value="BchJ"/>
</dbReference>
<dbReference type="Gene3D" id="3.30.1380.20">
    <property type="entry name" value="Trafficking protein particle complex subunit 3"/>
    <property type="match status" value="1"/>
</dbReference>
<evidence type="ECO:0000259" key="1">
    <source>
        <dbReference type="SMART" id="SM00989"/>
    </source>
</evidence>
<proteinExistence type="predicted"/>
<feature type="domain" description="4-vinyl reductase 4VR" evidence="1">
    <location>
        <begin position="140"/>
        <end position="201"/>
    </location>
</feature>
<dbReference type="InterPro" id="IPR004096">
    <property type="entry name" value="V4R"/>
</dbReference>
<reference evidence="2 3" key="1">
    <citation type="submission" date="2014-01" db="EMBL/GenBank/DDBJ databases">
        <title>Roseivivax isoporae LMG 25204 Genome Sequencing.</title>
        <authorList>
            <person name="Lai Q."/>
            <person name="Li G."/>
            <person name="Shao Z."/>
        </authorList>
    </citation>
    <scope>NUCLEOTIDE SEQUENCE [LARGE SCALE GENOMIC DNA]</scope>
    <source>
        <strain evidence="2 3">LMG 25204</strain>
    </source>
</reference>
<dbReference type="GO" id="GO:0015979">
    <property type="term" value="P:photosynthesis"/>
    <property type="evidence" value="ECO:0007669"/>
    <property type="project" value="InterPro"/>
</dbReference>
<name>X7F494_9RHOB</name>
<dbReference type="SMART" id="SM00989">
    <property type="entry name" value="V4R"/>
    <property type="match status" value="1"/>
</dbReference>
<protein>
    <recommendedName>
        <fullName evidence="1">4-vinyl reductase 4VR domain-containing protein</fullName>
    </recommendedName>
</protein>